<evidence type="ECO:0000313" key="2">
    <source>
        <dbReference type="EMBL" id="RRR75379.1"/>
    </source>
</evidence>
<gene>
    <name evidence="2" type="ORF">EI684_04740</name>
</gene>
<feature type="coiled-coil region" evidence="1">
    <location>
        <begin position="270"/>
        <end position="302"/>
    </location>
</feature>
<keyword evidence="1" id="KW-0175">Coiled coil</keyword>
<proteinExistence type="predicted"/>
<dbReference type="Proteomes" id="UP000280307">
    <property type="component" value="Unassembled WGS sequence"/>
</dbReference>
<protein>
    <submittedName>
        <fullName evidence="2">Uncharacterized protein</fullName>
    </submittedName>
</protein>
<sequence length="384" mass="42506">MSEYQYYEFQTIDGLLSAAQQAELRKISKRVELSASRAAFNYAYGDFPRTPLKVLEDYFDAMLYIANWGTKQFALRLPKGAVNAEQLQPYLLGDEEGFVSTLQATPEYLLLNFEWHEEGGFGWIEGEGMLGPLLPLRDAIMRGDRRALYLFWLCCANQSAAWSEPEDLVEPPVPPGLGQLDAALQAFIEFFAIDQDLIAAAATASPELKVQQEPLAAWVPLLPEAERNAFLVDVACGATHVGPRLLQRLREVGGAQGPVATTTSRTFADIQADVAQIRELRLQRERAAAEQERRAKQTAAEQSRRAKLEALAQREDAAWARIPALLATRTASGYQEGVALLADLRDLAVQHGQRAAFDAKLAPIIAPYATSAALQRRLRQHSLV</sequence>
<comment type="caution">
    <text evidence="2">The sequence shown here is derived from an EMBL/GenBank/DDBJ whole genome shotgun (WGS) entry which is preliminary data.</text>
</comment>
<dbReference type="AlphaFoldDB" id="A0A426U614"/>
<organism evidence="2 3">
    <name type="scientific">Candidatus Viridilinea halotolerans</name>
    <dbReference type="NCBI Taxonomy" id="2491704"/>
    <lineage>
        <taxon>Bacteria</taxon>
        <taxon>Bacillati</taxon>
        <taxon>Chloroflexota</taxon>
        <taxon>Chloroflexia</taxon>
        <taxon>Chloroflexales</taxon>
        <taxon>Chloroflexineae</taxon>
        <taxon>Oscillochloridaceae</taxon>
        <taxon>Candidatus Viridilinea</taxon>
    </lineage>
</organism>
<reference evidence="2 3" key="1">
    <citation type="submission" date="2018-12" db="EMBL/GenBank/DDBJ databases">
        <title>Genome Sequence of Candidatus Viridilinea halotolerans isolated from saline sulfide-rich spring.</title>
        <authorList>
            <person name="Grouzdev D.S."/>
            <person name="Burganskaya E.I."/>
            <person name="Krutkina M.S."/>
            <person name="Sukhacheva M.V."/>
            <person name="Gorlenko V.M."/>
        </authorList>
    </citation>
    <scope>NUCLEOTIDE SEQUENCE [LARGE SCALE GENOMIC DNA]</scope>
    <source>
        <strain evidence="2">Chok-6</strain>
    </source>
</reference>
<accession>A0A426U614</accession>
<evidence type="ECO:0000313" key="3">
    <source>
        <dbReference type="Proteomes" id="UP000280307"/>
    </source>
</evidence>
<dbReference type="EMBL" id="RSAS01000194">
    <property type="protein sequence ID" value="RRR75379.1"/>
    <property type="molecule type" value="Genomic_DNA"/>
</dbReference>
<name>A0A426U614_9CHLR</name>
<evidence type="ECO:0000256" key="1">
    <source>
        <dbReference type="SAM" id="Coils"/>
    </source>
</evidence>